<dbReference type="GO" id="GO:0008168">
    <property type="term" value="F:methyltransferase activity"/>
    <property type="evidence" value="ECO:0007669"/>
    <property type="project" value="UniProtKB-KW"/>
</dbReference>
<dbReference type="Proteomes" id="UP000614216">
    <property type="component" value="Unassembled WGS sequence"/>
</dbReference>
<gene>
    <name evidence="3" type="ORF">JMN32_26130</name>
</gene>
<sequence length="245" mass="29023">MTVIKEWFGQWFDSPYYHILYKHRDHEEASEFIDNLVEYFHISKDHKLLDLACGKGRHSIYLNRKGFDVVGVDLSAQNIEHAKQFENNKLHFFIQDMRHDFAENEFDFVLNMFTSFGYFDSDEENAQAVQVAADALKPGGKLLIDFLNPYKVVHNLVPSEEKQIEGITFQIAKQFSEDGYILKDIRFEDNGHEYHYQEKVKAIRRVEFLSYFQRAGLQLVEIFGDYHFKAYDPEHSERMIFVVKK</sequence>
<dbReference type="GO" id="GO:0032259">
    <property type="term" value="P:methylation"/>
    <property type="evidence" value="ECO:0007669"/>
    <property type="project" value="UniProtKB-KW"/>
</dbReference>
<protein>
    <submittedName>
        <fullName evidence="3">Class I SAM-dependent methyltransferase</fullName>
    </submittedName>
</protein>
<dbReference type="SUPFAM" id="SSF53335">
    <property type="entry name" value="S-adenosyl-L-methionine-dependent methyltransferases"/>
    <property type="match status" value="1"/>
</dbReference>
<dbReference type="Pfam" id="PF13649">
    <property type="entry name" value="Methyltransf_25"/>
    <property type="match status" value="1"/>
</dbReference>
<evidence type="ECO:0000256" key="1">
    <source>
        <dbReference type="ARBA" id="ARBA00022679"/>
    </source>
</evidence>
<evidence type="ECO:0000313" key="4">
    <source>
        <dbReference type="Proteomes" id="UP000614216"/>
    </source>
</evidence>
<dbReference type="InterPro" id="IPR041698">
    <property type="entry name" value="Methyltransf_25"/>
</dbReference>
<evidence type="ECO:0000259" key="2">
    <source>
        <dbReference type="Pfam" id="PF13649"/>
    </source>
</evidence>
<keyword evidence="3" id="KW-0489">Methyltransferase</keyword>
<proteinExistence type="predicted"/>
<feature type="domain" description="Methyltransferase" evidence="2">
    <location>
        <begin position="49"/>
        <end position="140"/>
    </location>
</feature>
<name>A0A937G348_9BACT</name>
<dbReference type="RefSeq" id="WP_202859358.1">
    <property type="nucleotide sequence ID" value="NZ_JAEUGD010000067.1"/>
</dbReference>
<dbReference type="AlphaFoldDB" id="A0A937G348"/>
<dbReference type="InterPro" id="IPR029063">
    <property type="entry name" value="SAM-dependent_MTases_sf"/>
</dbReference>
<dbReference type="Gene3D" id="2.20.25.110">
    <property type="entry name" value="S-adenosyl-L-methionine-dependent methyltransferases"/>
    <property type="match status" value="1"/>
</dbReference>
<dbReference type="Gene3D" id="3.40.50.150">
    <property type="entry name" value="Vaccinia Virus protein VP39"/>
    <property type="match status" value="1"/>
</dbReference>
<keyword evidence="1" id="KW-0808">Transferase</keyword>
<dbReference type="PANTHER" id="PTHR43861">
    <property type="entry name" value="TRANS-ACONITATE 2-METHYLTRANSFERASE-RELATED"/>
    <property type="match status" value="1"/>
</dbReference>
<organism evidence="3 4">
    <name type="scientific">Fulvivirga marina</name>
    <dbReference type="NCBI Taxonomy" id="2494733"/>
    <lineage>
        <taxon>Bacteria</taxon>
        <taxon>Pseudomonadati</taxon>
        <taxon>Bacteroidota</taxon>
        <taxon>Cytophagia</taxon>
        <taxon>Cytophagales</taxon>
        <taxon>Fulvivirgaceae</taxon>
        <taxon>Fulvivirga</taxon>
    </lineage>
</organism>
<keyword evidence="4" id="KW-1185">Reference proteome</keyword>
<reference evidence="3" key="1">
    <citation type="submission" date="2021-01" db="EMBL/GenBank/DDBJ databases">
        <title>Fulvivirga kasyanovii gen. nov., sp nov., a novel member of the phylum Bacteroidetes isolated from seawater in a mussel farm.</title>
        <authorList>
            <person name="Zhao L.-H."/>
            <person name="Wang Z.-J."/>
        </authorList>
    </citation>
    <scope>NUCLEOTIDE SEQUENCE</scope>
    <source>
        <strain evidence="3">29W222</strain>
    </source>
</reference>
<dbReference type="EMBL" id="JAEUGD010000067">
    <property type="protein sequence ID" value="MBL6449817.1"/>
    <property type="molecule type" value="Genomic_DNA"/>
</dbReference>
<evidence type="ECO:0000313" key="3">
    <source>
        <dbReference type="EMBL" id="MBL6449817.1"/>
    </source>
</evidence>
<comment type="caution">
    <text evidence="3">The sequence shown here is derived from an EMBL/GenBank/DDBJ whole genome shotgun (WGS) entry which is preliminary data.</text>
</comment>
<dbReference type="CDD" id="cd02440">
    <property type="entry name" value="AdoMet_MTases"/>
    <property type="match status" value="1"/>
</dbReference>
<accession>A0A937G348</accession>